<reference evidence="3 4" key="1">
    <citation type="journal article" date="2019" name="Mol. Ecol. Resour.">
        <title>Improving Illumina assemblies with Hi-C and long reads: an example with the North African dromedary.</title>
        <authorList>
            <person name="Elbers J.P."/>
            <person name="Rogers M.F."/>
            <person name="Perelman P.L."/>
            <person name="Proskuryakova A.A."/>
            <person name="Serdyukova N.A."/>
            <person name="Johnson W.E."/>
            <person name="Horin P."/>
            <person name="Corander J."/>
            <person name="Murphy D."/>
            <person name="Burger P.A."/>
        </authorList>
    </citation>
    <scope>NUCLEOTIDE SEQUENCE [LARGE SCALE GENOMIC DNA]</scope>
    <source>
        <strain evidence="3">Drom800</strain>
        <tissue evidence="3">Blood</tissue>
    </source>
</reference>
<accession>A0A5N4E236</accession>
<feature type="signal peptide" evidence="2">
    <location>
        <begin position="1"/>
        <end position="21"/>
    </location>
</feature>
<feature type="chain" id="PRO_5024406857" evidence="2">
    <location>
        <begin position="22"/>
        <end position="124"/>
    </location>
</feature>
<dbReference type="AlphaFoldDB" id="A0A5N4E236"/>
<evidence type="ECO:0000313" key="4">
    <source>
        <dbReference type="Proteomes" id="UP000299084"/>
    </source>
</evidence>
<gene>
    <name evidence="3" type="ORF">Cadr_000005395</name>
</gene>
<protein>
    <submittedName>
        <fullName evidence="3">Uncharacterized protein</fullName>
    </submittedName>
</protein>
<feature type="region of interest" description="Disordered" evidence="1">
    <location>
        <begin position="97"/>
        <end position="124"/>
    </location>
</feature>
<keyword evidence="4" id="KW-1185">Reference proteome</keyword>
<name>A0A5N4E236_CAMDR</name>
<sequence length="124" mass="14319">MYKYMHAVIFLSKLKILVVVKLIDERVMDGCSYVTVIIIIIRGYFGKHKIILPVGKNGIVLGPTTTEDRGEYGLGVAVESMQQLTLMEIIQRDCKHKLPYDDDKKKKKEEQKDNNHNNNQQQQQ</sequence>
<keyword evidence="2" id="KW-0732">Signal</keyword>
<proteinExistence type="predicted"/>
<evidence type="ECO:0000313" key="3">
    <source>
        <dbReference type="EMBL" id="KAB1277344.1"/>
    </source>
</evidence>
<evidence type="ECO:0000256" key="1">
    <source>
        <dbReference type="SAM" id="MobiDB-lite"/>
    </source>
</evidence>
<dbReference type="Proteomes" id="UP000299084">
    <property type="component" value="Unassembled WGS sequence"/>
</dbReference>
<evidence type="ECO:0000256" key="2">
    <source>
        <dbReference type="SAM" id="SignalP"/>
    </source>
</evidence>
<feature type="compositionally biased region" description="Basic and acidic residues" evidence="1">
    <location>
        <begin position="97"/>
        <end position="115"/>
    </location>
</feature>
<comment type="caution">
    <text evidence="3">The sequence shown here is derived from an EMBL/GenBank/DDBJ whole genome shotgun (WGS) entry which is preliminary data.</text>
</comment>
<dbReference type="EMBL" id="JWIN03000006">
    <property type="protein sequence ID" value="KAB1277344.1"/>
    <property type="molecule type" value="Genomic_DNA"/>
</dbReference>
<organism evidence="3 4">
    <name type="scientific">Camelus dromedarius</name>
    <name type="common">Dromedary</name>
    <name type="synonym">Arabian camel</name>
    <dbReference type="NCBI Taxonomy" id="9838"/>
    <lineage>
        <taxon>Eukaryota</taxon>
        <taxon>Metazoa</taxon>
        <taxon>Chordata</taxon>
        <taxon>Craniata</taxon>
        <taxon>Vertebrata</taxon>
        <taxon>Euteleostomi</taxon>
        <taxon>Mammalia</taxon>
        <taxon>Eutheria</taxon>
        <taxon>Laurasiatheria</taxon>
        <taxon>Artiodactyla</taxon>
        <taxon>Tylopoda</taxon>
        <taxon>Camelidae</taxon>
        <taxon>Camelus</taxon>
    </lineage>
</organism>